<evidence type="ECO:0000313" key="2">
    <source>
        <dbReference type="Proteomes" id="UP001147747"/>
    </source>
</evidence>
<reference evidence="1" key="2">
    <citation type="journal article" date="2023" name="IMA Fungus">
        <title>Comparative genomic study of the Penicillium genus elucidates a diverse pangenome and 15 lateral gene transfer events.</title>
        <authorList>
            <person name="Petersen C."/>
            <person name="Sorensen T."/>
            <person name="Nielsen M.R."/>
            <person name="Sondergaard T.E."/>
            <person name="Sorensen J.L."/>
            <person name="Fitzpatrick D.A."/>
            <person name="Frisvad J.C."/>
            <person name="Nielsen K.L."/>
        </authorList>
    </citation>
    <scope>NUCLEOTIDE SEQUENCE</scope>
    <source>
        <strain evidence="1">IBT 29677</strain>
    </source>
</reference>
<gene>
    <name evidence="1" type="ORF">N7509_001448</name>
</gene>
<dbReference type="InterPro" id="IPR008775">
    <property type="entry name" value="Phytyl_CoA_dOase-like"/>
</dbReference>
<organism evidence="1 2">
    <name type="scientific">Penicillium cosmopolitanum</name>
    <dbReference type="NCBI Taxonomy" id="1131564"/>
    <lineage>
        <taxon>Eukaryota</taxon>
        <taxon>Fungi</taxon>
        <taxon>Dikarya</taxon>
        <taxon>Ascomycota</taxon>
        <taxon>Pezizomycotina</taxon>
        <taxon>Eurotiomycetes</taxon>
        <taxon>Eurotiomycetidae</taxon>
        <taxon>Eurotiales</taxon>
        <taxon>Aspergillaceae</taxon>
        <taxon>Penicillium</taxon>
    </lineage>
</organism>
<accession>A0A9X0BCH4</accession>
<proteinExistence type="predicted"/>
<dbReference type="Proteomes" id="UP001147747">
    <property type="component" value="Unassembled WGS sequence"/>
</dbReference>
<dbReference type="Pfam" id="PF05721">
    <property type="entry name" value="PhyH"/>
    <property type="match status" value="1"/>
</dbReference>
<dbReference type="OrthoDB" id="445007at2759"/>
<name>A0A9X0BCH4_9EURO</name>
<dbReference type="PANTHER" id="PTHR31630">
    <property type="entry name" value="PHYTANOYL-COA DIOXYGENASE-RELATED-RELATED"/>
    <property type="match status" value="1"/>
</dbReference>
<dbReference type="RefSeq" id="XP_056491880.1">
    <property type="nucleotide sequence ID" value="XM_056626085.1"/>
</dbReference>
<dbReference type="PANTHER" id="PTHR31630:SF6">
    <property type="entry name" value="PHYTANOYL-COA DIOXYGENASE-RELATED"/>
    <property type="match status" value="1"/>
</dbReference>
<protein>
    <recommendedName>
        <fullName evidence="3">Phytanoyl-CoA dioxygenase</fullName>
    </recommendedName>
</protein>
<dbReference type="SUPFAM" id="SSF51197">
    <property type="entry name" value="Clavaminate synthase-like"/>
    <property type="match status" value="1"/>
</dbReference>
<dbReference type="EMBL" id="JAPZBU010000004">
    <property type="protein sequence ID" value="KAJ5407565.1"/>
    <property type="molecule type" value="Genomic_DNA"/>
</dbReference>
<dbReference type="Gene3D" id="2.60.120.620">
    <property type="entry name" value="q2cbj1_9rhob like domain"/>
    <property type="match status" value="1"/>
</dbReference>
<sequence>MAPVALEVPDIVYPSITVFKDKRRSEQYHDFRDELQQKGYAIIKNAIPRDRALQYKQKAFDWLNSFATALDLNKPETWVAENLPVMNRVRMFHAYGVVHEKFMWEARMEPGVLDAFSKLWGTDELLVSFDCLNINLPNRPDLSARTPWQHIDQSPNKRGLHCVQGIINLCASGPDDGGLVVYPGSHLLNDEFFDAHPNSAQQQYANDIYIFPISELDWFERRGIRPHKVCAEPGDLLLWDSRTVHYGSDSTEAGTRIRTAIYATYMPASLANADQLTKKKMVFEEFGSTSHWPYEHIEPGAKKAKALLPDGSIDPRAEHRKVPLEKPEYCDKLLKLAGVLPY</sequence>
<evidence type="ECO:0008006" key="3">
    <source>
        <dbReference type="Google" id="ProtNLM"/>
    </source>
</evidence>
<reference evidence="1" key="1">
    <citation type="submission" date="2022-12" db="EMBL/GenBank/DDBJ databases">
        <authorList>
            <person name="Petersen C."/>
        </authorList>
    </citation>
    <scope>NUCLEOTIDE SEQUENCE</scope>
    <source>
        <strain evidence="1">IBT 29677</strain>
    </source>
</reference>
<comment type="caution">
    <text evidence="1">The sequence shown here is derived from an EMBL/GenBank/DDBJ whole genome shotgun (WGS) entry which is preliminary data.</text>
</comment>
<dbReference type="GeneID" id="81365065"/>
<dbReference type="AlphaFoldDB" id="A0A9X0BCH4"/>
<evidence type="ECO:0000313" key="1">
    <source>
        <dbReference type="EMBL" id="KAJ5407565.1"/>
    </source>
</evidence>
<keyword evidence="2" id="KW-1185">Reference proteome</keyword>